<feature type="region of interest" description="Disordered" evidence="1">
    <location>
        <begin position="82"/>
        <end position="227"/>
    </location>
</feature>
<evidence type="ECO:0000313" key="3">
    <source>
        <dbReference type="Proteomes" id="UP000582016"/>
    </source>
</evidence>
<dbReference type="EMBL" id="JAAOAQ010000128">
    <property type="protein sequence ID" value="KAF5565481.1"/>
    <property type="molecule type" value="Genomic_DNA"/>
</dbReference>
<feature type="compositionally biased region" description="Polar residues" evidence="1">
    <location>
        <begin position="86"/>
        <end position="145"/>
    </location>
</feature>
<gene>
    <name evidence="2" type="ORF">FPHYL_4174</name>
</gene>
<feature type="compositionally biased region" description="Basic and acidic residues" evidence="1">
    <location>
        <begin position="396"/>
        <end position="414"/>
    </location>
</feature>
<accession>A0A8H5K3L0</accession>
<protein>
    <submittedName>
        <fullName evidence="2">Uncharacterized protein</fullName>
    </submittedName>
</protein>
<dbReference type="Proteomes" id="UP000582016">
    <property type="component" value="Unassembled WGS sequence"/>
</dbReference>
<dbReference type="OrthoDB" id="5063964at2759"/>
<sequence length="414" mass="46562">MKSSSLIEEAALNPGMNITEDLLQNCPNDWDLAECFDDLGDLTEAIQCSQDREIGQDQSQFNQDTSDMVLNSDNQYGARCKHRLSDSATSDNNLLQSDAVPATQSQAQKQSGRTTMEQNIGTHTSSQEPSHRPTASSSRSFSNPNGDGYAPDCTRGPYDLGSPEEAGHPRRRSRNCPSLGLPSSEDIGRPEGTIDIGSRSQYFEHHKNGNASRHRTRTSSISSSKEHPSMFSYKEKLLTRGNKLFSDLSQLYKFGVELDMIQFDERFTEDLATIKARFEELSDLSRMDINENCNEYSDRNRANLGQNVNASFSNDRRLTEAHRHHPEINPSNLTSRAATANVIYQENNSSRYRQDVPQGQGISRPPIRHTSPRLTTSMINESEGGSSFEMSRGIRRMQEYRQENGRQAGHRREK</sequence>
<name>A0A8H5K3L0_9HYPO</name>
<proteinExistence type="predicted"/>
<reference evidence="2 3" key="1">
    <citation type="submission" date="2020-05" db="EMBL/GenBank/DDBJ databases">
        <title>Identification and distribution of gene clusters putatively required for synthesis of sphingolipid metabolism inhibitors in phylogenetically diverse species of the filamentous fungus Fusarium.</title>
        <authorList>
            <person name="Kim H.-S."/>
            <person name="Busman M."/>
            <person name="Brown D.W."/>
            <person name="Divon H."/>
            <person name="Uhlig S."/>
            <person name="Proctor R.H."/>
        </authorList>
    </citation>
    <scope>NUCLEOTIDE SEQUENCE [LARGE SCALE GENOMIC DNA]</scope>
    <source>
        <strain evidence="2 3">NRRL 13617</strain>
    </source>
</reference>
<feature type="compositionally biased region" description="Polar residues" evidence="1">
    <location>
        <begin position="372"/>
        <end position="389"/>
    </location>
</feature>
<evidence type="ECO:0000313" key="2">
    <source>
        <dbReference type="EMBL" id="KAF5565481.1"/>
    </source>
</evidence>
<feature type="region of interest" description="Disordered" evidence="1">
    <location>
        <begin position="346"/>
        <end position="414"/>
    </location>
</feature>
<evidence type="ECO:0000256" key="1">
    <source>
        <dbReference type="SAM" id="MobiDB-lite"/>
    </source>
</evidence>
<organism evidence="2 3">
    <name type="scientific">Fusarium phyllophilum</name>
    <dbReference type="NCBI Taxonomy" id="47803"/>
    <lineage>
        <taxon>Eukaryota</taxon>
        <taxon>Fungi</taxon>
        <taxon>Dikarya</taxon>
        <taxon>Ascomycota</taxon>
        <taxon>Pezizomycotina</taxon>
        <taxon>Sordariomycetes</taxon>
        <taxon>Hypocreomycetidae</taxon>
        <taxon>Hypocreales</taxon>
        <taxon>Nectriaceae</taxon>
        <taxon>Fusarium</taxon>
        <taxon>Fusarium fujikuroi species complex</taxon>
    </lineage>
</organism>
<keyword evidence="3" id="KW-1185">Reference proteome</keyword>
<comment type="caution">
    <text evidence="2">The sequence shown here is derived from an EMBL/GenBank/DDBJ whole genome shotgun (WGS) entry which is preliminary data.</text>
</comment>
<dbReference type="AlphaFoldDB" id="A0A8H5K3L0"/>